<sequence length="200" mass="21117">MDKTEHSASSPPDNNQDHLHTIADEAGALLGEAKTQGAEQFEHYRDTAADQLDSLQEGARSAASALRDNDTLGISHYLGQAAECIGTFAEQIRHESAEDLLHKGTRLARDNPGLFLAGSVAVGFALSRFLRASGHHDTTSPTPAPAYGSNEPYHSTPPTPDRASDVSTHKPYTPVDPIGVGAGTPVTASAQQRDPLEGAE</sequence>
<gene>
    <name evidence="2" type="ORF">WLF18_02010</name>
</gene>
<dbReference type="EMBL" id="JBBNAW010000001">
    <property type="protein sequence ID" value="MEK2607884.1"/>
    <property type="molecule type" value="Genomic_DNA"/>
</dbReference>
<feature type="region of interest" description="Disordered" evidence="1">
    <location>
        <begin position="1"/>
        <end position="25"/>
    </location>
</feature>
<evidence type="ECO:0008006" key="4">
    <source>
        <dbReference type="Google" id="ProtNLM"/>
    </source>
</evidence>
<dbReference type="Proteomes" id="UP001386972">
    <property type="component" value="Unassembled WGS sequence"/>
</dbReference>
<evidence type="ECO:0000256" key="1">
    <source>
        <dbReference type="SAM" id="MobiDB-lite"/>
    </source>
</evidence>
<keyword evidence="3" id="KW-1185">Reference proteome</keyword>
<organism evidence="2 3">
    <name type="scientific">Pseudomonas shirazensis</name>
    <dbReference type="NCBI Taxonomy" id="2745494"/>
    <lineage>
        <taxon>Bacteria</taxon>
        <taxon>Pseudomonadati</taxon>
        <taxon>Pseudomonadota</taxon>
        <taxon>Gammaproteobacteria</taxon>
        <taxon>Pseudomonadales</taxon>
        <taxon>Pseudomonadaceae</taxon>
        <taxon>Pseudomonas</taxon>
    </lineage>
</organism>
<evidence type="ECO:0000313" key="3">
    <source>
        <dbReference type="Proteomes" id="UP001386972"/>
    </source>
</evidence>
<evidence type="ECO:0000313" key="2">
    <source>
        <dbReference type="EMBL" id="MEK2607884.1"/>
    </source>
</evidence>
<dbReference type="RefSeq" id="WP_340610140.1">
    <property type="nucleotide sequence ID" value="NZ_JBBNAW010000001.1"/>
</dbReference>
<feature type="region of interest" description="Disordered" evidence="1">
    <location>
        <begin position="134"/>
        <end position="200"/>
    </location>
</feature>
<comment type="caution">
    <text evidence="2">The sequence shown here is derived from an EMBL/GenBank/DDBJ whole genome shotgun (WGS) entry which is preliminary data.</text>
</comment>
<accession>A0ABU8ZV24</accession>
<reference evidence="2 3" key="1">
    <citation type="submission" date="2024-03" db="EMBL/GenBank/DDBJ databases">
        <title>Screening, Identification and Application of a Plant Lactobacillus Strain.</title>
        <authorList>
            <person name="Li Y.L."/>
        </authorList>
    </citation>
    <scope>NUCLEOTIDE SEQUENCE [LARGE SCALE GENOMIC DNA]</scope>
    <source>
        <strain evidence="2 3">JDB</strain>
    </source>
</reference>
<protein>
    <recommendedName>
        <fullName evidence="4">Membrane-anchored ribosome-binding protein, inhibits growth in stationary phase, ElaB/YqjD/DUF883 family</fullName>
    </recommendedName>
</protein>
<proteinExistence type="predicted"/>
<name>A0ABU8ZV24_9PSED</name>